<dbReference type="AlphaFoldDB" id="A0A9P5ADA9"/>
<proteinExistence type="predicted"/>
<feature type="region of interest" description="Disordered" evidence="1">
    <location>
        <begin position="1"/>
        <end position="21"/>
    </location>
</feature>
<accession>A0A9P5ADA9</accession>
<keyword evidence="3" id="KW-1185">Reference proteome</keyword>
<evidence type="ECO:0000313" key="3">
    <source>
        <dbReference type="Proteomes" id="UP000730481"/>
    </source>
</evidence>
<reference evidence="2" key="1">
    <citation type="journal article" date="2017" name="Mycologia">
        <title>Fusarium algeriense, sp. nov., a novel toxigenic crown rot pathogen of durum wheat from Algeria is nested in the Fusarium burgessii species complex.</title>
        <authorList>
            <person name="Laraba I."/>
            <person name="Keddad A."/>
            <person name="Boureghda H."/>
            <person name="Abdallah N."/>
            <person name="Vaughan M.M."/>
            <person name="Proctor R.H."/>
            <person name="Busman M."/>
            <person name="O'Donnell K."/>
        </authorList>
    </citation>
    <scope>NUCLEOTIDE SEQUENCE</scope>
    <source>
        <strain evidence="2">NRRL 25174</strain>
    </source>
</reference>
<organism evidence="2 3">
    <name type="scientific">Fusarium beomiforme</name>
    <dbReference type="NCBI Taxonomy" id="44412"/>
    <lineage>
        <taxon>Eukaryota</taxon>
        <taxon>Fungi</taxon>
        <taxon>Dikarya</taxon>
        <taxon>Ascomycota</taxon>
        <taxon>Pezizomycotina</taxon>
        <taxon>Sordariomycetes</taxon>
        <taxon>Hypocreomycetidae</taxon>
        <taxon>Hypocreales</taxon>
        <taxon>Nectriaceae</taxon>
        <taxon>Fusarium</taxon>
        <taxon>Fusarium burgessii species complex</taxon>
    </lineage>
</organism>
<protein>
    <submittedName>
        <fullName evidence="2">Polyketide synthase</fullName>
    </submittedName>
</protein>
<sequence length="845" mass="96335">MASSTQEPSAMQVAKPTVRLKGKNNEFGESLELDDFLSQGRREKDLMDEERWLNYTADDTAKWKEFQGLYKPATLATVSSNDGRCSNPKKEAPVENQVWRKRIIWNPAVRSKGKSIKQTVRMPTEKYLAFTVLARACKKNRAKSEHLAGLLDSSSPTVRGIKAVFVGISIFDCQPVFLVRDNLETTYCIRKDISEEKLQQILMRDDTCLCDLTKRAGRPPQGHDVIWVENMLIPGNISHAKHALYKRLELHDEKKFVRIMRRENSLLEAGLGAAGIAKTLPSSEVPERKPVMCRPIHNAMNYDTLHYRLRWPPMAVLEFPSDMINAMKVFLQLHPNDNVPLNIALAATIIYFDLEELDGHQSKGLVHFIREASTIKKASLGMFIIYFPHMLRFVENTHLTAFIHPSRFAITHHARDTEGDSNGDFKVISHRDRISTADMRAWCSEIRSLYPQVSSNFRFNLVPSSIPGPGMVFPQDLKSAEKPTSDLFTLCCLDDIRTMGLPSYQYRKTNDLKEKFRLVGGPEWIFSSATNKPSFHMQGVPYSCYWTNQSVDMVSSLTGPAREIGFVFPDVGSDYYRQDAITSCVERWFGPVSSYTQNFQLCEDLQRPARKSIANRANELNRIADRLGIPSSERWTSHKTLCPQWHGMEAHLNSLYIEGKLKRFATQEQPLPQSKRPKPAEPFLDAERKEKILGMIDGLAALSCDWDSLRERLKSPQTTMKSVQESFSHVRLFASDLEKTLRAENAENGQGSLDKVIRVAFRAEGLFSKLQIETLDYKSRWDQHHDRFAKFGQATGDAMETIFRLRDSPDAFRLILHIIQVLKESPMIKEQVPAYKKIDALLSPA</sequence>
<dbReference type="Proteomes" id="UP000730481">
    <property type="component" value="Unassembled WGS sequence"/>
</dbReference>
<gene>
    <name evidence="2" type="ORF">FBEOM_10008</name>
</gene>
<dbReference type="EMBL" id="PVQB02000516">
    <property type="protein sequence ID" value="KAF4336143.1"/>
    <property type="molecule type" value="Genomic_DNA"/>
</dbReference>
<evidence type="ECO:0000313" key="2">
    <source>
        <dbReference type="EMBL" id="KAF4336143.1"/>
    </source>
</evidence>
<comment type="caution">
    <text evidence="2">The sequence shown here is derived from an EMBL/GenBank/DDBJ whole genome shotgun (WGS) entry which is preliminary data.</text>
</comment>
<evidence type="ECO:0000256" key="1">
    <source>
        <dbReference type="SAM" id="MobiDB-lite"/>
    </source>
</evidence>
<dbReference type="OrthoDB" id="5095531at2759"/>
<name>A0A9P5ADA9_9HYPO</name>
<reference evidence="2" key="2">
    <citation type="submission" date="2020-02" db="EMBL/GenBank/DDBJ databases">
        <title>Identification and distribution of gene clusters putatively required for synthesis of sphingolipid metabolism inhibitors in phylogenetically diverse species of the filamentous fungus Fusarium.</title>
        <authorList>
            <person name="Kim H.-S."/>
            <person name="Busman M."/>
            <person name="Brown D.W."/>
            <person name="Divon H."/>
            <person name="Uhlig S."/>
            <person name="Proctor R.H."/>
        </authorList>
    </citation>
    <scope>NUCLEOTIDE SEQUENCE</scope>
    <source>
        <strain evidence="2">NRRL 25174</strain>
    </source>
</reference>